<keyword evidence="1" id="KW-0812">Transmembrane</keyword>
<gene>
    <name evidence="2" type="ORF">ACMU_01490</name>
</gene>
<organism evidence="2 3">
    <name type="scientific">Actibacterium mucosum KCTC 23349</name>
    <dbReference type="NCBI Taxonomy" id="1454373"/>
    <lineage>
        <taxon>Bacteria</taxon>
        <taxon>Pseudomonadati</taxon>
        <taxon>Pseudomonadota</taxon>
        <taxon>Alphaproteobacteria</taxon>
        <taxon>Rhodobacterales</taxon>
        <taxon>Roseobacteraceae</taxon>
        <taxon>Actibacterium</taxon>
    </lineage>
</organism>
<comment type="caution">
    <text evidence="2">The sequence shown here is derived from an EMBL/GenBank/DDBJ whole genome shotgun (WGS) entry which is preliminary data.</text>
</comment>
<feature type="transmembrane region" description="Helical" evidence="1">
    <location>
        <begin position="12"/>
        <end position="30"/>
    </location>
</feature>
<evidence type="ECO:0000313" key="2">
    <source>
        <dbReference type="EMBL" id="KAJ57193.1"/>
    </source>
</evidence>
<accession>A0A037ZNR2</accession>
<dbReference type="EMBL" id="JFKE01000001">
    <property type="protein sequence ID" value="KAJ57193.1"/>
    <property type="molecule type" value="Genomic_DNA"/>
</dbReference>
<reference evidence="2 3" key="1">
    <citation type="submission" date="2014-03" db="EMBL/GenBank/DDBJ databases">
        <title>Draft Genome Sequence of Actibacterium mucosum KCTC 23349, a Marine Alphaproteobacterium with Complex Ionic Requirements Isolated from Mediterranean Seawater at Malvarrosa Beach, Valencia, Spain.</title>
        <authorList>
            <person name="Arahal D.R."/>
            <person name="Shao Z."/>
            <person name="Lai Q."/>
            <person name="Pujalte M.J."/>
        </authorList>
    </citation>
    <scope>NUCLEOTIDE SEQUENCE [LARGE SCALE GENOMIC DNA]</scope>
    <source>
        <strain evidence="2 3">KCTC 23349</strain>
    </source>
</reference>
<sequence>MFDTSHPWLRPLWVRVAIVASCAGWTLFEFMRGSPFWGMLFLAAGAVAFHGFFLAKTGDDGDKDD</sequence>
<dbReference type="OrthoDB" id="7362327at2"/>
<keyword evidence="1" id="KW-0472">Membrane</keyword>
<keyword evidence="1" id="KW-1133">Transmembrane helix</keyword>
<keyword evidence="3" id="KW-1185">Reference proteome</keyword>
<name>A0A037ZNR2_9RHOB</name>
<evidence type="ECO:0008006" key="4">
    <source>
        <dbReference type="Google" id="ProtNLM"/>
    </source>
</evidence>
<dbReference type="AlphaFoldDB" id="A0A037ZNR2"/>
<evidence type="ECO:0000256" key="1">
    <source>
        <dbReference type="SAM" id="Phobius"/>
    </source>
</evidence>
<dbReference type="STRING" id="1454373.ACMU_01490"/>
<proteinExistence type="predicted"/>
<protein>
    <recommendedName>
        <fullName evidence="4">DUF3329 domain-containing protein</fullName>
    </recommendedName>
</protein>
<dbReference type="Proteomes" id="UP000026249">
    <property type="component" value="Unassembled WGS sequence"/>
</dbReference>
<dbReference type="RefSeq" id="WP_035255449.1">
    <property type="nucleotide sequence ID" value="NZ_JFKE01000001.1"/>
</dbReference>
<feature type="transmembrane region" description="Helical" evidence="1">
    <location>
        <begin position="36"/>
        <end position="55"/>
    </location>
</feature>
<evidence type="ECO:0000313" key="3">
    <source>
        <dbReference type="Proteomes" id="UP000026249"/>
    </source>
</evidence>